<accession>A0A9P7B1G0</accession>
<feature type="domain" description="ATP synthase alpha subunit C-terminal" evidence="1">
    <location>
        <begin position="2"/>
        <end position="38"/>
    </location>
</feature>
<protein>
    <submittedName>
        <fullName evidence="2">Alpha subunit of the F1 sector of mitochondrial F1F0 ATP synthase</fullName>
    </submittedName>
</protein>
<dbReference type="Gene3D" id="1.20.150.20">
    <property type="entry name" value="ATP synthase alpha/beta chain, C-terminal domain"/>
    <property type="match status" value="2"/>
</dbReference>
<dbReference type="GO" id="GO:0045259">
    <property type="term" value="C:proton-transporting ATP synthase complex"/>
    <property type="evidence" value="ECO:0007669"/>
    <property type="project" value="InterPro"/>
</dbReference>
<proteinExistence type="predicted"/>
<dbReference type="InterPro" id="IPR038376">
    <property type="entry name" value="ATP_synth_asu_C_sf"/>
</dbReference>
<keyword evidence="3" id="KW-1185">Reference proteome</keyword>
<dbReference type="InterPro" id="IPR005294">
    <property type="entry name" value="ATP_synth_F1_asu"/>
</dbReference>
<dbReference type="AlphaFoldDB" id="A0A9P7B1G0"/>
<dbReference type="CDD" id="cd18113">
    <property type="entry name" value="ATP-synt_F1_alpha_C"/>
    <property type="match status" value="1"/>
</dbReference>
<dbReference type="GO" id="GO:0046933">
    <property type="term" value="F:proton-transporting ATP synthase activity, rotational mechanism"/>
    <property type="evidence" value="ECO:0007669"/>
    <property type="project" value="InterPro"/>
</dbReference>
<dbReference type="SUPFAM" id="SSF47917">
    <property type="entry name" value="C-terminal domain of alpha and beta subunits of F1 ATP synthase"/>
    <property type="match status" value="1"/>
</dbReference>
<reference evidence="2 3" key="1">
    <citation type="submission" date="2020-11" db="EMBL/GenBank/DDBJ databases">
        <title>Kefir isolates.</title>
        <authorList>
            <person name="Marcisauskas S."/>
            <person name="Kim Y."/>
            <person name="Blasche S."/>
        </authorList>
    </citation>
    <scope>NUCLEOTIDE SEQUENCE [LARGE SCALE GENOMIC DNA]</scope>
    <source>
        <strain evidence="2 3">KR</strain>
    </source>
</reference>
<dbReference type="Pfam" id="PF00306">
    <property type="entry name" value="ATP-synt_ab_C"/>
    <property type="match status" value="1"/>
</dbReference>
<sequence length="406" mass="43649">VMKAVAGSLKLYLAQYRDVAAFAQFGSDLDASTRFLLNQVPILYAGVNGLLDRVPVEKIGAWEKNFMEHIRSSQQGLLAEITKGKMTPELDAQLKKVVQEHVSSLSSPLRAHLQRAGTHDATDKAFLDSTASRVDFAATCSRRRTLRISVTSAFASRSTLMVNEGYARRTGHSLGSAAYRIASAWFRPPACHPAEPGNDSAGPRIAPVRLRTEILLLLNDGKLKSICYRSGPLSGRRLVGRVTASSATHQAAKRDDASLSTPAFTQTPEIAMLYSIITLAQRCVRVLHEESPQDAPVPQAVFARIGPAPLAALQRLSLAQLGTVSGARVGGIGFLRINSVLGRPYAVEPSSRKSTTIAARPFSGAAERGLRRTAAAREHAQSALPDENRLGGDAMLQERSASTACM</sequence>
<name>A0A9P7B1G0_RHOMI</name>
<evidence type="ECO:0000259" key="1">
    <source>
        <dbReference type="Pfam" id="PF00306"/>
    </source>
</evidence>
<dbReference type="Proteomes" id="UP000777482">
    <property type="component" value="Unassembled WGS sequence"/>
</dbReference>
<evidence type="ECO:0000313" key="2">
    <source>
        <dbReference type="EMBL" id="KAG0653180.1"/>
    </source>
</evidence>
<dbReference type="OrthoDB" id="2911249at2759"/>
<dbReference type="PANTHER" id="PTHR48082:SF2">
    <property type="entry name" value="ATP SYNTHASE SUBUNIT ALPHA, MITOCHONDRIAL"/>
    <property type="match status" value="1"/>
</dbReference>
<dbReference type="GO" id="GO:0043531">
    <property type="term" value="F:ADP binding"/>
    <property type="evidence" value="ECO:0007669"/>
    <property type="project" value="TreeGrafter"/>
</dbReference>
<feature type="non-terminal residue" evidence="2">
    <location>
        <position position="1"/>
    </location>
</feature>
<dbReference type="InterPro" id="IPR000793">
    <property type="entry name" value="ATP_synth_asu_C"/>
</dbReference>
<gene>
    <name evidence="2" type="primary">ATP1_2</name>
    <name evidence="2" type="ORF">C6P46_003479</name>
</gene>
<organism evidence="2 3">
    <name type="scientific">Rhodotorula mucilaginosa</name>
    <name type="common">Yeast</name>
    <name type="synonym">Rhodotorula rubra</name>
    <dbReference type="NCBI Taxonomy" id="5537"/>
    <lineage>
        <taxon>Eukaryota</taxon>
        <taxon>Fungi</taxon>
        <taxon>Dikarya</taxon>
        <taxon>Basidiomycota</taxon>
        <taxon>Pucciniomycotina</taxon>
        <taxon>Microbotryomycetes</taxon>
        <taxon>Sporidiobolales</taxon>
        <taxon>Sporidiobolaceae</taxon>
        <taxon>Rhodotorula</taxon>
    </lineage>
</organism>
<dbReference type="PANTHER" id="PTHR48082">
    <property type="entry name" value="ATP SYNTHASE SUBUNIT ALPHA, MITOCHONDRIAL"/>
    <property type="match status" value="1"/>
</dbReference>
<comment type="caution">
    <text evidence="2">The sequence shown here is derived from an EMBL/GenBank/DDBJ whole genome shotgun (WGS) entry which is preliminary data.</text>
</comment>
<evidence type="ECO:0000313" key="3">
    <source>
        <dbReference type="Proteomes" id="UP000777482"/>
    </source>
</evidence>
<dbReference type="EMBL" id="PUHQ01000289">
    <property type="protein sequence ID" value="KAG0653180.1"/>
    <property type="molecule type" value="Genomic_DNA"/>
</dbReference>
<dbReference type="GO" id="GO:0005524">
    <property type="term" value="F:ATP binding"/>
    <property type="evidence" value="ECO:0007669"/>
    <property type="project" value="TreeGrafter"/>
</dbReference>